<protein>
    <submittedName>
        <fullName evidence="1">Uncharacterized protein</fullName>
    </submittedName>
</protein>
<dbReference type="EMBL" id="JAINUG010000031">
    <property type="protein sequence ID" value="KAJ8409381.1"/>
    <property type="molecule type" value="Genomic_DNA"/>
</dbReference>
<dbReference type="Proteomes" id="UP001221898">
    <property type="component" value="Unassembled WGS sequence"/>
</dbReference>
<accession>A0AAD7SV79</accession>
<proteinExistence type="predicted"/>
<comment type="caution">
    <text evidence="1">The sequence shown here is derived from an EMBL/GenBank/DDBJ whole genome shotgun (WGS) entry which is preliminary data.</text>
</comment>
<evidence type="ECO:0000313" key="2">
    <source>
        <dbReference type="Proteomes" id="UP001221898"/>
    </source>
</evidence>
<dbReference type="AlphaFoldDB" id="A0AAD7SV79"/>
<gene>
    <name evidence="1" type="ORF">AAFF_G00235790</name>
</gene>
<sequence length="88" mass="10144">MSLDCGRKPEYPEETHADTGRTCKLHTERPWPGFKPRSFLLCSDSAIHYTVCNVYATVYVQQYLELYVGSMFCVTELLVMQSKCDKII</sequence>
<keyword evidence="2" id="KW-1185">Reference proteome</keyword>
<organism evidence="1 2">
    <name type="scientific">Aldrovandia affinis</name>
    <dbReference type="NCBI Taxonomy" id="143900"/>
    <lineage>
        <taxon>Eukaryota</taxon>
        <taxon>Metazoa</taxon>
        <taxon>Chordata</taxon>
        <taxon>Craniata</taxon>
        <taxon>Vertebrata</taxon>
        <taxon>Euteleostomi</taxon>
        <taxon>Actinopterygii</taxon>
        <taxon>Neopterygii</taxon>
        <taxon>Teleostei</taxon>
        <taxon>Notacanthiformes</taxon>
        <taxon>Halosauridae</taxon>
        <taxon>Aldrovandia</taxon>
    </lineage>
</organism>
<evidence type="ECO:0000313" key="1">
    <source>
        <dbReference type="EMBL" id="KAJ8409381.1"/>
    </source>
</evidence>
<reference evidence="1" key="1">
    <citation type="journal article" date="2023" name="Science">
        <title>Genome structures resolve the early diversification of teleost fishes.</title>
        <authorList>
            <person name="Parey E."/>
            <person name="Louis A."/>
            <person name="Montfort J."/>
            <person name="Bouchez O."/>
            <person name="Roques C."/>
            <person name="Iampietro C."/>
            <person name="Lluch J."/>
            <person name="Castinel A."/>
            <person name="Donnadieu C."/>
            <person name="Desvignes T."/>
            <person name="Floi Bucao C."/>
            <person name="Jouanno E."/>
            <person name="Wen M."/>
            <person name="Mejri S."/>
            <person name="Dirks R."/>
            <person name="Jansen H."/>
            <person name="Henkel C."/>
            <person name="Chen W.J."/>
            <person name="Zahm M."/>
            <person name="Cabau C."/>
            <person name="Klopp C."/>
            <person name="Thompson A.W."/>
            <person name="Robinson-Rechavi M."/>
            <person name="Braasch I."/>
            <person name="Lecointre G."/>
            <person name="Bobe J."/>
            <person name="Postlethwait J.H."/>
            <person name="Berthelot C."/>
            <person name="Roest Crollius H."/>
            <person name="Guiguen Y."/>
        </authorList>
    </citation>
    <scope>NUCLEOTIDE SEQUENCE</scope>
    <source>
        <strain evidence="1">NC1722</strain>
    </source>
</reference>
<name>A0AAD7SV79_9TELE</name>